<feature type="region of interest" description="Disordered" evidence="1">
    <location>
        <begin position="1"/>
        <end position="46"/>
    </location>
</feature>
<comment type="caution">
    <text evidence="2">The sequence shown here is derived from an EMBL/GenBank/DDBJ whole genome shotgun (WGS) entry which is preliminary data.</text>
</comment>
<accession>A0A5J9TJY0</accession>
<sequence>MASTTTPFGKQGNCGDDNHGTSQPSQLSVLTGNVQEERLVNSTRRPLRDITNIEPAGGKENQAVEMHGNKGIKRQKKGIFGEGNHGTCQPSQLSGLTGNIREARLVNSTKRPLHDITNIEDSDNIDGHPRIGATIDVCASNIDGDEDESWLHRNDNWHPSTVILRRHGGNLDGGVGQSVTPEELQKAKRREYKKEYRQRKKEELAIARQIQNVYHKEFYDFSAQPKKPVYNPNCSIPVPCKRKTVH</sequence>
<dbReference type="EMBL" id="RWGY01000039">
    <property type="protein sequence ID" value="TVU11594.1"/>
    <property type="molecule type" value="Genomic_DNA"/>
</dbReference>
<name>A0A5J9TJY0_9POAL</name>
<keyword evidence="3" id="KW-1185">Reference proteome</keyword>
<dbReference type="AlphaFoldDB" id="A0A5J9TJY0"/>
<proteinExistence type="predicted"/>
<protein>
    <submittedName>
        <fullName evidence="2">Uncharacterized protein</fullName>
    </submittedName>
</protein>
<organism evidence="2 3">
    <name type="scientific">Eragrostis curvula</name>
    <name type="common">weeping love grass</name>
    <dbReference type="NCBI Taxonomy" id="38414"/>
    <lineage>
        <taxon>Eukaryota</taxon>
        <taxon>Viridiplantae</taxon>
        <taxon>Streptophyta</taxon>
        <taxon>Embryophyta</taxon>
        <taxon>Tracheophyta</taxon>
        <taxon>Spermatophyta</taxon>
        <taxon>Magnoliopsida</taxon>
        <taxon>Liliopsida</taxon>
        <taxon>Poales</taxon>
        <taxon>Poaceae</taxon>
        <taxon>PACMAD clade</taxon>
        <taxon>Chloridoideae</taxon>
        <taxon>Eragrostideae</taxon>
        <taxon>Eragrostidinae</taxon>
        <taxon>Eragrostis</taxon>
    </lineage>
</organism>
<dbReference type="Gramene" id="TVU11594">
    <property type="protein sequence ID" value="TVU11594"/>
    <property type="gene ID" value="EJB05_45188"/>
</dbReference>
<feature type="compositionally biased region" description="Polar residues" evidence="1">
    <location>
        <begin position="20"/>
        <end position="44"/>
    </location>
</feature>
<evidence type="ECO:0000313" key="2">
    <source>
        <dbReference type="EMBL" id="TVU11594.1"/>
    </source>
</evidence>
<reference evidence="2 3" key="1">
    <citation type="journal article" date="2019" name="Sci. Rep.">
        <title>A high-quality genome of Eragrostis curvula grass provides insights into Poaceae evolution and supports new strategies to enhance forage quality.</title>
        <authorList>
            <person name="Carballo J."/>
            <person name="Santos B.A.C.M."/>
            <person name="Zappacosta D."/>
            <person name="Garbus I."/>
            <person name="Selva J.P."/>
            <person name="Gallo C.A."/>
            <person name="Diaz A."/>
            <person name="Albertini E."/>
            <person name="Caccamo M."/>
            <person name="Echenique V."/>
        </authorList>
    </citation>
    <scope>NUCLEOTIDE SEQUENCE [LARGE SCALE GENOMIC DNA]</scope>
    <source>
        <strain evidence="3">cv. Victoria</strain>
        <tissue evidence="2">Leaf</tissue>
    </source>
</reference>
<evidence type="ECO:0000313" key="3">
    <source>
        <dbReference type="Proteomes" id="UP000324897"/>
    </source>
</evidence>
<evidence type="ECO:0000256" key="1">
    <source>
        <dbReference type="SAM" id="MobiDB-lite"/>
    </source>
</evidence>
<gene>
    <name evidence="2" type="ORF">EJB05_45188</name>
</gene>
<dbReference type="Proteomes" id="UP000324897">
    <property type="component" value="Chromosome 3"/>
</dbReference>